<dbReference type="GO" id="GO:0008483">
    <property type="term" value="F:transaminase activity"/>
    <property type="evidence" value="ECO:0007669"/>
    <property type="project" value="UniProtKB-KW"/>
</dbReference>
<feature type="binding site" description="via persulfide group" evidence="9">
    <location>
        <position position="328"/>
    </location>
    <ligand>
        <name>[2Fe-2S] cluster</name>
        <dbReference type="ChEBI" id="CHEBI:190135"/>
        <note>ligand shared with IscU</note>
    </ligand>
</feature>
<dbReference type="PROSITE" id="PS00595">
    <property type="entry name" value="AA_TRANSFER_CLASS_5"/>
    <property type="match status" value="1"/>
</dbReference>
<dbReference type="InterPro" id="IPR020578">
    <property type="entry name" value="Aminotrans_V_PyrdxlP_BS"/>
</dbReference>
<evidence type="ECO:0000256" key="4">
    <source>
        <dbReference type="ARBA" id="ARBA00022679"/>
    </source>
</evidence>
<feature type="binding site" evidence="9">
    <location>
        <position position="240"/>
    </location>
    <ligand>
        <name>pyridoxal 5'-phosphate</name>
        <dbReference type="ChEBI" id="CHEBI:597326"/>
    </ligand>
</feature>
<accession>A7IA78</accession>
<feature type="binding site" evidence="9">
    <location>
        <begin position="74"/>
        <end position="75"/>
    </location>
    <ligand>
        <name>pyridoxal 5'-phosphate</name>
        <dbReference type="ChEBI" id="CHEBI:597326"/>
    </ligand>
</feature>
<dbReference type="InterPro" id="IPR000192">
    <property type="entry name" value="Aminotrans_V_dom"/>
</dbReference>
<evidence type="ECO:0000256" key="9">
    <source>
        <dbReference type="HAMAP-Rule" id="MF_00331"/>
    </source>
</evidence>
<feature type="active site" description="Cysteine persulfide intermediate" evidence="9">
    <location>
        <position position="328"/>
    </location>
</feature>
<dbReference type="GO" id="GO:0030170">
    <property type="term" value="F:pyridoxal phosphate binding"/>
    <property type="evidence" value="ECO:0007669"/>
    <property type="project" value="UniProtKB-UniRule"/>
</dbReference>
<comment type="similarity">
    <text evidence="2 9">Belongs to the class-V pyridoxal-phosphate-dependent aminotransferase family. NifS/IscS subfamily.</text>
</comment>
<evidence type="ECO:0000256" key="10">
    <source>
        <dbReference type="RuleBase" id="RU004504"/>
    </source>
</evidence>
<dbReference type="GO" id="GO:0044571">
    <property type="term" value="P:[2Fe-2S] cluster assembly"/>
    <property type="evidence" value="ECO:0007669"/>
    <property type="project" value="UniProtKB-UniRule"/>
</dbReference>
<dbReference type="OrthoDB" id="9577at2157"/>
<gene>
    <name evidence="9" type="primary">iscS</name>
    <name evidence="12" type="ordered locus">Mboo_2125</name>
</gene>
<dbReference type="GeneID" id="5410212"/>
<protein>
    <recommendedName>
        <fullName evidence="9">Cysteine desulfurase IscS</fullName>
        <ecNumber evidence="9">2.8.1.7</ecNumber>
    </recommendedName>
</protein>
<dbReference type="RefSeq" id="WP_012107697.1">
    <property type="nucleotide sequence ID" value="NC_009712.1"/>
</dbReference>
<dbReference type="InterPro" id="IPR015422">
    <property type="entry name" value="PyrdxlP-dep_Trfase_small"/>
</dbReference>
<dbReference type="Pfam" id="PF00266">
    <property type="entry name" value="Aminotran_5"/>
    <property type="match status" value="1"/>
</dbReference>
<dbReference type="HOGENOM" id="CLU_003433_0_0_2"/>
<dbReference type="InterPro" id="IPR015424">
    <property type="entry name" value="PyrdxlP-dep_Trfase"/>
</dbReference>
<name>A7IA78_METB6</name>
<dbReference type="Gene3D" id="3.40.640.10">
    <property type="entry name" value="Type I PLP-dependent aspartate aminotransferase-like (Major domain)"/>
    <property type="match status" value="1"/>
</dbReference>
<dbReference type="InterPro" id="IPR015421">
    <property type="entry name" value="PyrdxlP-dep_Trfase_major"/>
</dbReference>
<evidence type="ECO:0000313" key="13">
    <source>
        <dbReference type="Proteomes" id="UP000002408"/>
    </source>
</evidence>
<dbReference type="UniPathway" id="UPA00266"/>
<dbReference type="PANTHER" id="PTHR11601:SF34">
    <property type="entry name" value="CYSTEINE DESULFURASE"/>
    <property type="match status" value="1"/>
</dbReference>
<comment type="function">
    <text evidence="9">Master enzyme that delivers sulfur to a number of partners involved in Fe-S cluster assembly, tRNA modification or cofactor biosynthesis. Catalyzes the removal of elemental sulfur atoms from cysteine to produce alanine. Functions as a sulfur delivery protein for Fe-S cluster synthesis onto IscU, an Fe-S scaffold assembly protein, as well as other S acceptor proteins.</text>
</comment>
<feature type="binding site" evidence="9">
    <location>
        <begin position="202"/>
        <end position="204"/>
    </location>
    <ligand>
        <name>pyridoxal 5'-phosphate</name>
        <dbReference type="ChEBI" id="CHEBI:597326"/>
    </ligand>
</feature>
<keyword evidence="6 9" id="KW-0663">Pyridoxal phosphate</keyword>
<evidence type="ECO:0000256" key="2">
    <source>
        <dbReference type="ARBA" id="ARBA00006490"/>
    </source>
</evidence>
<evidence type="ECO:0000259" key="11">
    <source>
        <dbReference type="Pfam" id="PF00266"/>
    </source>
</evidence>
<evidence type="ECO:0000256" key="5">
    <source>
        <dbReference type="ARBA" id="ARBA00022723"/>
    </source>
</evidence>
<evidence type="ECO:0000256" key="3">
    <source>
        <dbReference type="ARBA" id="ARBA00022490"/>
    </source>
</evidence>
<dbReference type="NCBIfam" id="NF002806">
    <property type="entry name" value="PRK02948.1"/>
    <property type="match status" value="1"/>
</dbReference>
<comment type="miscellaneous">
    <text evidence="9">In Archaea the pyridoxal phosphate cofactor is not covalently bound to Lys but ligated by other amino acids.</text>
</comment>
<dbReference type="EMBL" id="CP000780">
    <property type="protein sequence ID" value="ABS56639.1"/>
    <property type="molecule type" value="Genomic_DNA"/>
</dbReference>
<proteinExistence type="inferred from homology"/>
<evidence type="ECO:0000256" key="8">
    <source>
        <dbReference type="ARBA" id="ARBA00023014"/>
    </source>
</evidence>
<feature type="domain" description="Aminotransferase class V" evidence="11">
    <location>
        <begin position="7"/>
        <end position="368"/>
    </location>
</feature>
<dbReference type="FunFam" id="3.40.640.10:FF:000084">
    <property type="entry name" value="IscS-like cysteine desulfurase"/>
    <property type="match status" value="1"/>
</dbReference>
<dbReference type="GO" id="GO:0046872">
    <property type="term" value="F:metal ion binding"/>
    <property type="evidence" value="ECO:0007669"/>
    <property type="project" value="UniProtKB-KW"/>
</dbReference>
<keyword evidence="8 9" id="KW-0411">Iron-sulfur</keyword>
<evidence type="ECO:0000313" key="12">
    <source>
        <dbReference type="EMBL" id="ABS56639.1"/>
    </source>
</evidence>
<reference evidence="13" key="1">
    <citation type="journal article" date="2015" name="Microbiology">
        <title>Genome of Methanoregula boonei 6A8 reveals adaptations to oligotrophic peatland environments.</title>
        <authorList>
            <person name="Braeuer S."/>
            <person name="Cadillo-Quiroz H."/>
            <person name="Kyrpides N."/>
            <person name="Woyke T."/>
            <person name="Goodwin L."/>
            <person name="Detter C."/>
            <person name="Podell S."/>
            <person name="Yavitt J.B."/>
            <person name="Zinder S.H."/>
        </authorList>
    </citation>
    <scope>NUCLEOTIDE SEQUENCE [LARGE SCALE GENOMIC DNA]</scope>
    <source>
        <strain evidence="13">DSM 21154 / JCM 14090 / 6A8</strain>
    </source>
</reference>
<dbReference type="InterPro" id="IPR017772">
    <property type="entry name" value="Cys_deSase_NifS_bac/arc"/>
</dbReference>
<dbReference type="SUPFAM" id="SSF53383">
    <property type="entry name" value="PLP-dependent transferases"/>
    <property type="match status" value="1"/>
</dbReference>
<organism evidence="12 13">
    <name type="scientific">Methanoregula boonei (strain DSM 21154 / JCM 14090 / 6A8)</name>
    <dbReference type="NCBI Taxonomy" id="456442"/>
    <lineage>
        <taxon>Archaea</taxon>
        <taxon>Methanobacteriati</taxon>
        <taxon>Methanobacteriota</taxon>
        <taxon>Stenosarchaea group</taxon>
        <taxon>Methanomicrobia</taxon>
        <taxon>Methanomicrobiales</taxon>
        <taxon>Methanoregulaceae</taxon>
        <taxon>Methanoregula</taxon>
    </lineage>
</organism>
<keyword evidence="4 9" id="KW-0808">Transferase</keyword>
<evidence type="ECO:0000256" key="7">
    <source>
        <dbReference type="ARBA" id="ARBA00023004"/>
    </source>
</evidence>
<dbReference type="GO" id="GO:0006520">
    <property type="term" value="P:amino acid metabolic process"/>
    <property type="evidence" value="ECO:0007669"/>
    <property type="project" value="InterPro"/>
</dbReference>
<sequence length="398" mass="43640">MGEQRIIYMDHSATTYTKENVVEAMLPYFTRHFGNPSSIYGIARYTKQAIDTARAQVAKAIGAEPDEIYFTSGGSESDNWAIKGVAYANRKRGNHIITTKIEHHAVIHTCQFLEKEGFAVTYLPVDKYGRVDPAELEKAITDKTILVSIMYANNEIGTIEPIRELAAIAQKHKIYFHTDAVQAIGNVPINVRNEKIDLLSLSAHKFYGPKGVGALYIRNGVRLDNLIHGGGQEKKRRAGTENIAGIVGCGKAIELATADIEGHNVRIRALRDRLLKGILERIPHAYLNGHPTERLPGNINISFEFIEGESMLLWLDDEGICASTGSACTSGSLEPSHVLLATGLPVEISHGSLRLTLGDVNTEQDVDTVLEVLPKVVSRLREMSPLYQSAGKKGGCNV</sequence>
<dbReference type="GO" id="GO:0051537">
    <property type="term" value="F:2 iron, 2 sulfur cluster binding"/>
    <property type="evidence" value="ECO:0007669"/>
    <property type="project" value="UniProtKB-UniRule"/>
</dbReference>
<evidence type="ECO:0000256" key="6">
    <source>
        <dbReference type="ARBA" id="ARBA00022898"/>
    </source>
</evidence>
<dbReference type="Proteomes" id="UP000002408">
    <property type="component" value="Chromosome"/>
</dbReference>
<dbReference type="eggNOG" id="arCOG00066">
    <property type="taxonomic scope" value="Archaea"/>
</dbReference>
<keyword evidence="3 9" id="KW-0963">Cytoplasm</keyword>
<keyword evidence="7 9" id="KW-0408">Iron</keyword>
<dbReference type="EC" id="2.8.1.7" evidence="9"/>
<keyword evidence="13" id="KW-1185">Reference proteome</keyword>
<feature type="binding site" evidence="9">
    <location>
        <position position="154"/>
    </location>
    <ligand>
        <name>pyridoxal 5'-phosphate</name>
        <dbReference type="ChEBI" id="CHEBI:597326"/>
    </ligand>
</feature>
<dbReference type="HAMAP" id="MF_00331">
    <property type="entry name" value="Cys_desulf_IscS"/>
    <property type="match status" value="1"/>
</dbReference>
<comment type="pathway">
    <text evidence="9">Cofactor biosynthesis; iron-sulfur cluster biosynthesis.</text>
</comment>
<dbReference type="GO" id="GO:0031071">
    <property type="term" value="F:cysteine desulfurase activity"/>
    <property type="evidence" value="ECO:0007669"/>
    <property type="project" value="UniProtKB-UniRule"/>
</dbReference>
<dbReference type="KEGG" id="mbn:Mboo_2125"/>
<comment type="subcellular location">
    <subcellularLocation>
        <location evidence="9">Cytoplasm</location>
    </subcellularLocation>
</comment>
<feature type="binding site" evidence="9">
    <location>
        <position position="182"/>
    </location>
    <ligand>
        <name>pyridoxal 5'-phosphate</name>
        <dbReference type="ChEBI" id="CHEBI:597326"/>
    </ligand>
</feature>
<keyword evidence="5 9" id="KW-0479">Metal-binding</keyword>
<dbReference type="InterPro" id="IPR016454">
    <property type="entry name" value="Cysteine_dSase"/>
</dbReference>
<comment type="cofactor">
    <cofactor evidence="1 9 10">
        <name>pyridoxal 5'-phosphate</name>
        <dbReference type="ChEBI" id="CHEBI:597326"/>
    </cofactor>
</comment>
<evidence type="ECO:0000256" key="1">
    <source>
        <dbReference type="ARBA" id="ARBA00001933"/>
    </source>
</evidence>
<dbReference type="InterPro" id="IPR010240">
    <property type="entry name" value="Cys_deSase_IscS"/>
</dbReference>
<dbReference type="Gene3D" id="3.90.1150.10">
    <property type="entry name" value="Aspartate Aminotransferase, domain 1"/>
    <property type="match status" value="1"/>
</dbReference>
<keyword evidence="12" id="KW-0032">Aminotransferase</keyword>
<dbReference type="PIRSF" id="PIRSF005572">
    <property type="entry name" value="NifS"/>
    <property type="match status" value="1"/>
</dbReference>
<dbReference type="NCBIfam" id="TIGR03402">
    <property type="entry name" value="FeS_nifS"/>
    <property type="match status" value="1"/>
</dbReference>
<keyword evidence="9" id="KW-0001">2Fe-2S</keyword>
<comment type="subunit">
    <text evidence="9">Homodimer. Forms a heterotetramer with IscU, interacts with other sulfur acceptors.</text>
</comment>
<dbReference type="STRING" id="456442.Mboo_2125"/>
<dbReference type="AlphaFoldDB" id="A7IA78"/>
<dbReference type="PANTHER" id="PTHR11601">
    <property type="entry name" value="CYSTEINE DESULFURYLASE FAMILY MEMBER"/>
    <property type="match status" value="1"/>
</dbReference>
<dbReference type="GO" id="GO:1990221">
    <property type="term" value="C:L-cysteine desulfurase complex"/>
    <property type="evidence" value="ECO:0007669"/>
    <property type="project" value="UniProtKB-ARBA"/>
</dbReference>
<dbReference type="Gene3D" id="1.10.260.50">
    <property type="match status" value="1"/>
</dbReference>
<comment type="catalytic activity">
    <reaction evidence="9">
        <text>(sulfur carrier)-H + L-cysteine = (sulfur carrier)-SH + L-alanine</text>
        <dbReference type="Rhea" id="RHEA:43892"/>
        <dbReference type="Rhea" id="RHEA-COMP:14737"/>
        <dbReference type="Rhea" id="RHEA-COMP:14739"/>
        <dbReference type="ChEBI" id="CHEBI:29917"/>
        <dbReference type="ChEBI" id="CHEBI:35235"/>
        <dbReference type="ChEBI" id="CHEBI:57972"/>
        <dbReference type="ChEBI" id="CHEBI:64428"/>
        <dbReference type="EC" id="2.8.1.7"/>
    </reaction>
</comment>